<dbReference type="Pfam" id="PF05137">
    <property type="entry name" value="PilN"/>
    <property type="match status" value="1"/>
</dbReference>
<dbReference type="InterPro" id="IPR052534">
    <property type="entry name" value="Extracell_DNA_Util/SecSys_Comp"/>
</dbReference>
<keyword evidence="2" id="KW-0812">Transmembrane</keyword>
<feature type="transmembrane region" description="Helical" evidence="2">
    <location>
        <begin position="21"/>
        <end position="39"/>
    </location>
</feature>
<organism evidence="3 4">
    <name type="scientific">SAR86 cluster bacterium</name>
    <dbReference type="NCBI Taxonomy" id="2030880"/>
    <lineage>
        <taxon>Bacteria</taxon>
        <taxon>Pseudomonadati</taxon>
        <taxon>Pseudomonadota</taxon>
        <taxon>Gammaproteobacteria</taxon>
        <taxon>SAR86 cluster</taxon>
    </lineage>
</organism>
<keyword evidence="2" id="KW-0472">Membrane</keyword>
<dbReference type="GO" id="GO:0043107">
    <property type="term" value="P:type IV pilus-dependent motility"/>
    <property type="evidence" value="ECO:0007669"/>
    <property type="project" value="TreeGrafter"/>
</dbReference>
<gene>
    <name evidence="3" type="ORF">COA71_02455</name>
</gene>
<keyword evidence="1" id="KW-0175">Coiled coil</keyword>
<protein>
    <submittedName>
        <fullName evidence="3">Pilus assembly protein PilN</fullName>
    </submittedName>
</protein>
<dbReference type="AlphaFoldDB" id="A0A2A5CK10"/>
<evidence type="ECO:0000313" key="4">
    <source>
        <dbReference type="Proteomes" id="UP000228987"/>
    </source>
</evidence>
<dbReference type="GO" id="GO:0043683">
    <property type="term" value="P:type IV pilus assembly"/>
    <property type="evidence" value="ECO:0007669"/>
    <property type="project" value="TreeGrafter"/>
</dbReference>
<dbReference type="EMBL" id="NVWI01000001">
    <property type="protein sequence ID" value="PCJ43750.1"/>
    <property type="molecule type" value="Genomic_DNA"/>
</dbReference>
<name>A0A2A5CK10_9GAMM</name>
<feature type="coiled-coil region" evidence="1">
    <location>
        <begin position="64"/>
        <end position="91"/>
    </location>
</feature>
<dbReference type="PANTHER" id="PTHR40278">
    <property type="entry name" value="DNA UTILIZATION PROTEIN HOFN"/>
    <property type="match status" value="1"/>
</dbReference>
<keyword evidence="2" id="KW-1133">Transmembrane helix</keyword>
<evidence type="ECO:0000256" key="2">
    <source>
        <dbReference type="SAM" id="Phobius"/>
    </source>
</evidence>
<sequence>MTTINLLPWRETLREERKQEFFVSLGVVVAIAAVMLFLVDRYFNSEVNGQQRVNDYLSEQITVLDAEIVEIRDLQAQRTALTERMAVIQDLQGTRPIIVRLFDELVKTLPTGVYYNTVSRNDNRIQMSGIAESNNKVSELMRALEASDWFANASLQQINAQEDGDADGTYLFQLELTVTAPVLEVEE</sequence>
<dbReference type="Proteomes" id="UP000228987">
    <property type="component" value="Unassembled WGS sequence"/>
</dbReference>
<dbReference type="PANTHER" id="PTHR40278:SF2">
    <property type="entry name" value="TYPE IV PILUS INNER MEMBRANE COMPONENT PILN"/>
    <property type="match status" value="1"/>
</dbReference>
<dbReference type="InterPro" id="IPR007813">
    <property type="entry name" value="PilN"/>
</dbReference>
<reference evidence="4" key="1">
    <citation type="submission" date="2017-08" db="EMBL/GenBank/DDBJ databases">
        <title>A dynamic microbial community with high functional redundancy inhabits the cold, oxic subseafloor aquifer.</title>
        <authorList>
            <person name="Tully B.J."/>
            <person name="Wheat C.G."/>
            <person name="Glazer B.T."/>
            <person name="Huber J.A."/>
        </authorList>
    </citation>
    <scope>NUCLEOTIDE SEQUENCE [LARGE SCALE GENOMIC DNA]</scope>
</reference>
<evidence type="ECO:0000256" key="1">
    <source>
        <dbReference type="SAM" id="Coils"/>
    </source>
</evidence>
<accession>A0A2A5CK10</accession>
<proteinExistence type="predicted"/>
<evidence type="ECO:0000313" key="3">
    <source>
        <dbReference type="EMBL" id="PCJ43750.1"/>
    </source>
</evidence>
<comment type="caution">
    <text evidence="3">The sequence shown here is derived from an EMBL/GenBank/DDBJ whole genome shotgun (WGS) entry which is preliminary data.</text>
</comment>